<evidence type="ECO:0000313" key="2">
    <source>
        <dbReference type="EMBL" id="CAD9773781.1"/>
    </source>
</evidence>
<evidence type="ECO:0000313" key="4">
    <source>
        <dbReference type="EMBL" id="CAD9773795.1"/>
    </source>
</evidence>
<keyword evidence="1" id="KW-0812">Transmembrane</keyword>
<sequence>MILEQHHAATKLKILLMIFVVIGISLIFYIIIVVIDTLDSSASASEVYDESSREFIVREHLLNWAAVFAFASYMYYAAPGAMLGQIGCCFGNAGNNDEAEAALRVETCA</sequence>
<name>A0A7S2XEZ4_9EUKA</name>
<feature type="transmembrane region" description="Helical" evidence="1">
    <location>
        <begin position="55"/>
        <end position="76"/>
    </location>
</feature>
<reference evidence="5" key="1">
    <citation type="submission" date="2021-01" db="EMBL/GenBank/DDBJ databases">
        <authorList>
            <person name="Corre E."/>
            <person name="Pelletier E."/>
            <person name="Niang G."/>
            <person name="Scheremetjew M."/>
            <person name="Finn R."/>
            <person name="Kale V."/>
            <person name="Holt S."/>
            <person name="Cochrane G."/>
            <person name="Meng A."/>
            <person name="Brown T."/>
            <person name="Cohen L."/>
        </authorList>
    </citation>
    <scope>NUCLEOTIDE SEQUENCE</scope>
    <source>
        <strain evidence="5">CCMP622</strain>
    </source>
</reference>
<accession>A0A7S2XEZ4</accession>
<dbReference type="EMBL" id="HBHP01028769">
    <property type="protein sequence ID" value="CAD9773788.1"/>
    <property type="molecule type" value="Transcribed_RNA"/>
</dbReference>
<evidence type="ECO:0000313" key="3">
    <source>
        <dbReference type="EMBL" id="CAD9773788.1"/>
    </source>
</evidence>
<organism evidence="5">
    <name type="scientific">Lotharella oceanica</name>
    <dbReference type="NCBI Taxonomy" id="641309"/>
    <lineage>
        <taxon>Eukaryota</taxon>
        <taxon>Sar</taxon>
        <taxon>Rhizaria</taxon>
        <taxon>Cercozoa</taxon>
        <taxon>Chlorarachniophyceae</taxon>
        <taxon>Lotharella</taxon>
    </lineage>
</organism>
<dbReference type="AlphaFoldDB" id="A0A7S2XEZ4"/>
<protein>
    <submittedName>
        <fullName evidence="5">Uncharacterized protein</fullName>
    </submittedName>
</protein>
<evidence type="ECO:0000256" key="1">
    <source>
        <dbReference type="SAM" id="Phobius"/>
    </source>
</evidence>
<evidence type="ECO:0000313" key="5">
    <source>
        <dbReference type="EMBL" id="CAD9773801.1"/>
    </source>
</evidence>
<proteinExistence type="predicted"/>
<dbReference type="EMBL" id="HBHP01028781">
    <property type="protein sequence ID" value="CAD9773795.1"/>
    <property type="molecule type" value="Transcribed_RNA"/>
</dbReference>
<gene>
    <name evidence="2" type="ORF">LSP00402_LOCUS17773</name>
    <name evidence="3" type="ORF">LSP00402_LOCUS17780</name>
    <name evidence="4" type="ORF">LSP00402_LOCUS17787</name>
    <name evidence="5" type="ORF">LSP00402_LOCUS17793</name>
</gene>
<dbReference type="EMBL" id="HBHP01028758">
    <property type="protein sequence ID" value="CAD9773781.1"/>
    <property type="molecule type" value="Transcribed_RNA"/>
</dbReference>
<dbReference type="EMBL" id="HBHP01028792">
    <property type="protein sequence ID" value="CAD9773801.1"/>
    <property type="molecule type" value="Transcribed_RNA"/>
</dbReference>
<keyword evidence="1" id="KW-1133">Transmembrane helix</keyword>
<feature type="transmembrane region" description="Helical" evidence="1">
    <location>
        <begin position="12"/>
        <end position="35"/>
    </location>
</feature>
<keyword evidence="1" id="KW-0472">Membrane</keyword>